<feature type="chain" id="PRO_5046446485" evidence="2">
    <location>
        <begin position="17"/>
        <end position="345"/>
    </location>
</feature>
<dbReference type="Pfam" id="PF00756">
    <property type="entry name" value="Esterase"/>
    <property type="match status" value="1"/>
</dbReference>
<gene>
    <name evidence="3" type="ORF">L0M14_28365</name>
</gene>
<feature type="region of interest" description="Disordered" evidence="1">
    <location>
        <begin position="64"/>
        <end position="83"/>
    </location>
</feature>
<keyword evidence="4" id="KW-1185">Reference proteome</keyword>
<feature type="compositionally biased region" description="Polar residues" evidence="1">
    <location>
        <begin position="46"/>
        <end position="55"/>
    </location>
</feature>
<feature type="signal peptide" evidence="2">
    <location>
        <begin position="1"/>
        <end position="16"/>
    </location>
</feature>
<dbReference type="SUPFAM" id="SSF53474">
    <property type="entry name" value="alpha/beta-Hydrolases"/>
    <property type="match status" value="1"/>
</dbReference>
<dbReference type="InterPro" id="IPR050583">
    <property type="entry name" value="Mycobacterial_A85_antigen"/>
</dbReference>
<protein>
    <submittedName>
        <fullName evidence="3">Esterase family protein</fullName>
    </submittedName>
</protein>
<dbReference type="EMBL" id="CP090978">
    <property type="protein sequence ID" value="UJF36509.1"/>
    <property type="molecule type" value="Genomic_DNA"/>
</dbReference>
<evidence type="ECO:0000313" key="4">
    <source>
        <dbReference type="Proteomes" id="UP001649230"/>
    </source>
</evidence>
<proteinExistence type="predicted"/>
<organism evidence="3 4">
    <name type="scientific">Paenibacillus hexagrammi</name>
    <dbReference type="NCBI Taxonomy" id="2908839"/>
    <lineage>
        <taxon>Bacteria</taxon>
        <taxon>Bacillati</taxon>
        <taxon>Bacillota</taxon>
        <taxon>Bacilli</taxon>
        <taxon>Bacillales</taxon>
        <taxon>Paenibacillaceae</taxon>
        <taxon>Paenibacillus</taxon>
    </lineage>
</organism>
<feature type="region of interest" description="Disordered" evidence="1">
    <location>
        <begin position="16"/>
        <end position="56"/>
    </location>
</feature>
<accession>A0ABY3SR88</accession>
<feature type="compositionally biased region" description="Polar residues" evidence="1">
    <location>
        <begin position="64"/>
        <end position="82"/>
    </location>
</feature>
<dbReference type="Proteomes" id="UP001649230">
    <property type="component" value="Chromosome"/>
</dbReference>
<dbReference type="Gene3D" id="3.40.50.1820">
    <property type="entry name" value="alpha/beta hydrolase"/>
    <property type="match status" value="1"/>
</dbReference>
<dbReference type="InterPro" id="IPR029058">
    <property type="entry name" value="AB_hydrolase_fold"/>
</dbReference>
<sequence>MIVLIFMMMLAGCSTAGKTMPAGQQESPKTGTAHTEMPDTGAGTRGTPSTNTSTPGKEAAIMETQSAGTASKVTPGTENATKQGLEASKTEAVTFTSKALGKEMRMKVYLPKGYGGSKKLPVLYVMHGMRDDENTILMFTSAADKLIEAGKIKPLVIVAPYIENSFGSNTGKELSLYNVPEMGVSLNVGMYEDYIYQDVIGYVKEHYSIDPSREGQYIGGISMGGYAALHLAFKHPEAFSKVGGHSPALWFEGGPRDWLYPNEEIMKADDPVYLAAHQDLKGLNIYLDCGDEDGYGFQTSTKRLNDLLTQHGQHVQYQHAPGAHDMSYWGSQLQNYLLFYSPVNE</sequence>
<dbReference type="PANTHER" id="PTHR48098">
    <property type="entry name" value="ENTEROCHELIN ESTERASE-RELATED"/>
    <property type="match status" value="1"/>
</dbReference>
<evidence type="ECO:0000313" key="3">
    <source>
        <dbReference type="EMBL" id="UJF36509.1"/>
    </source>
</evidence>
<dbReference type="InterPro" id="IPR000801">
    <property type="entry name" value="Esterase-like"/>
</dbReference>
<evidence type="ECO:0000256" key="2">
    <source>
        <dbReference type="SAM" id="SignalP"/>
    </source>
</evidence>
<dbReference type="RefSeq" id="WP_235123059.1">
    <property type="nucleotide sequence ID" value="NZ_CP090978.1"/>
</dbReference>
<keyword evidence="2" id="KW-0732">Signal</keyword>
<evidence type="ECO:0000256" key="1">
    <source>
        <dbReference type="SAM" id="MobiDB-lite"/>
    </source>
</evidence>
<reference evidence="3 4" key="1">
    <citation type="journal article" date="2024" name="Int. J. Syst. Evol. Microbiol.">
        <title>Paenibacillus hexagrammi sp. nov., a novel bacterium isolated from the gut content of Hexagrammos agrammus.</title>
        <authorList>
            <person name="Jung H.K."/>
            <person name="Kim D.G."/>
            <person name="Zin H."/>
            <person name="Park J."/>
            <person name="Jung H."/>
            <person name="Kim Y.O."/>
            <person name="Kong H.J."/>
            <person name="Kim J.W."/>
            <person name="Kim Y.S."/>
        </authorList>
    </citation>
    <scope>NUCLEOTIDE SEQUENCE [LARGE SCALE GENOMIC DNA]</scope>
    <source>
        <strain evidence="3 4">YPD9-1</strain>
    </source>
</reference>
<feature type="compositionally biased region" description="Polar residues" evidence="1">
    <location>
        <begin position="22"/>
        <end position="33"/>
    </location>
</feature>
<name>A0ABY3SR88_9BACL</name>